<dbReference type="InterPro" id="IPR029063">
    <property type="entry name" value="SAM-dependent_MTases_sf"/>
</dbReference>
<feature type="domain" description="Methyltransferase" evidence="1">
    <location>
        <begin position="44"/>
        <end position="142"/>
    </location>
</feature>
<evidence type="ECO:0000259" key="1">
    <source>
        <dbReference type="Pfam" id="PF13649"/>
    </source>
</evidence>
<sequence length="308" mass="34670">MRDILEFSKQFLSHPITVSSIAPSSKVLSSIMIDKAELNNAEVVLEFGCGNGAITEDIVSNLPSGAIFMTFDINRTFTEIVKKKFPNAIVINDSVENVEKYMEQYCINKADSIISSLPWTAFNQKTQISLLKIIYSILDPGGVFLTYSYIHTFVLTSQIRFRKILRKIFKETYIANIVWVNMPPAAVIKCKNRLEVISMFEDNFSLLYGLYDKLTEFVNSFYFPDAIASVSSKITDTMPKTGKFITNGFAALATNAFVVNLLQKMDTKIIEKVKNPKKILIISDLNIGDAINLQSVVLATKKLFHNLK</sequence>
<dbReference type="CDD" id="cd02440">
    <property type="entry name" value="AdoMet_MTases"/>
    <property type="match status" value="1"/>
</dbReference>
<dbReference type="HOGENOM" id="CLU_902469_0_0_7"/>
<dbReference type="Pfam" id="PF13649">
    <property type="entry name" value="Methyltransf_25"/>
    <property type="match status" value="1"/>
</dbReference>
<protein>
    <recommendedName>
        <fullName evidence="1">Methyltransferase domain-containing protein</fullName>
    </recommendedName>
</protein>
<dbReference type="AlphaFoldDB" id="F2LXH8"/>
<reference evidence="2 3" key="1">
    <citation type="journal article" date="2011" name="Stand. Genomic Sci.">
        <title>Complete genome sequence of the thermophilic sulfur-reducer Hippea maritima type strain (MH(2)).</title>
        <authorList>
            <person name="Huntemann M."/>
            <person name="Lu M."/>
            <person name="Nolan M."/>
            <person name="Lapidus A."/>
            <person name="Lucas S."/>
            <person name="Hammon N."/>
            <person name="Deshpande S."/>
            <person name="Cheng J.F."/>
            <person name="Tapia R."/>
            <person name="Han C."/>
            <person name="Goodwin L."/>
            <person name="Pitluck S."/>
            <person name="Liolios K."/>
            <person name="Pagani I."/>
            <person name="Ivanova N."/>
            <person name="Ovchinikova G."/>
            <person name="Pati A."/>
            <person name="Chen A."/>
            <person name="Palaniappan K."/>
            <person name="Land M."/>
            <person name="Hauser L."/>
            <person name="Jeffries C.D."/>
            <person name="Detter J.C."/>
            <person name="Brambilla E.M."/>
            <person name="Rohde M."/>
            <person name="Spring S."/>
            <person name="Goker M."/>
            <person name="Woyke T."/>
            <person name="Bristow J."/>
            <person name="Eisen J.A."/>
            <person name="Markowitz V."/>
            <person name="Hugenholtz P."/>
            <person name="Kyrpides N.C."/>
            <person name="Klenk H.P."/>
            <person name="Mavromatis K."/>
        </authorList>
    </citation>
    <scope>NUCLEOTIDE SEQUENCE [LARGE SCALE GENOMIC DNA]</scope>
    <source>
        <strain evidence="3">ATCC 700847 / DSM 10411 / MH2</strain>
    </source>
</reference>
<dbReference type="OrthoDB" id="9805585at2"/>
<dbReference type="Proteomes" id="UP000008139">
    <property type="component" value="Chromosome"/>
</dbReference>
<dbReference type="eggNOG" id="COG3963">
    <property type="taxonomic scope" value="Bacteria"/>
</dbReference>
<dbReference type="EMBL" id="CP002606">
    <property type="protein sequence ID" value="AEA33164.1"/>
    <property type="molecule type" value="Genomic_DNA"/>
</dbReference>
<dbReference type="InParanoid" id="F2LXH8"/>
<dbReference type="RefSeq" id="WP_013681209.1">
    <property type="nucleotide sequence ID" value="NC_015318.1"/>
</dbReference>
<gene>
    <name evidence="2" type="ordered locus">Hipma_0186</name>
</gene>
<dbReference type="STRING" id="760142.Hipma_0186"/>
<accession>F2LXH8</accession>
<dbReference type="InterPro" id="IPR041698">
    <property type="entry name" value="Methyltransf_25"/>
</dbReference>
<name>F2LXH8_HIPMA</name>
<dbReference type="SUPFAM" id="SSF53335">
    <property type="entry name" value="S-adenosyl-L-methionine-dependent methyltransferases"/>
    <property type="match status" value="1"/>
</dbReference>
<proteinExistence type="predicted"/>
<dbReference type="Gene3D" id="3.40.50.150">
    <property type="entry name" value="Vaccinia Virus protein VP39"/>
    <property type="match status" value="1"/>
</dbReference>
<evidence type="ECO:0000313" key="2">
    <source>
        <dbReference type="EMBL" id="AEA33164.1"/>
    </source>
</evidence>
<reference evidence="3" key="2">
    <citation type="submission" date="2011-03" db="EMBL/GenBank/DDBJ databases">
        <title>The complete genome of Hippea maritima DSM 10411.</title>
        <authorList>
            <consortium name="US DOE Joint Genome Institute (JGI-PGF)"/>
            <person name="Lucas S."/>
            <person name="Copeland A."/>
            <person name="Lapidus A."/>
            <person name="Bruce D."/>
            <person name="Goodwin L."/>
            <person name="Pitluck S."/>
            <person name="Peters L."/>
            <person name="Kyrpides N."/>
            <person name="Mavromatis K."/>
            <person name="Pagani I."/>
            <person name="Ivanova N."/>
            <person name="Mikhailova N."/>
            <person name="Lu M."/>
            <person name="Detter J.C."/>
            <person name="Tapia R."/>
            <person name="Han C."/>
            <person name="Land M."/>
            <person name="Hauser L."/>
            <person name="Markowitz V."/>
            <person name="Cheng J.-F."/>
            <person name="Hugenholtz P."/>
            <person name="Woyke T."/>
            <person name="Wu D."/>
            <person name="Spring S."/>
            <person name="Schroeder M."/>
            <person name="Brambilla E."/>
            <person name="Klenk H.-P."/>
            <person name="Eisen J.A."/>
        </authorList>
    </citation>
    <scope>NUCLEOTIDE SEQUENCE [LARGE SCALE GENOMIC DNA]</scope>
    <source>
        <strain evidence="3">ATCC 700847 / DSM 10411 / MH2</strain>
    </source>
</reference>
<keyword evidence="3" id="KW-1185">Reference proteome</keyword>
<organism evidence="2 3">
    <name type="scientific">Hippea maritima (strain ATCC 700847 / DSM 10411 / MH2)</name>
    <dbReference type="NCBI Taxonomy" id="760142"/>
    <lineage>
        <taxon>Bacteria</taxon>
        <taxon>Pseudomonadati</taxon>
        <taxon>Campylobacterota</taxon>
        <taxon>Desulfurellia</taxon>
        <taxon>Desulfurellales</taxon>
        <taxon>Hippeaceae</taxon>
        <taxon>Hippea</taxon>
    </lineage>
</organism>
<dbReference type="KEGG" id="hmr:Hipma_0186"/>
<evidence type="ECO:0000313" key="3">
    <source>
        <dbReference type="Proteomes" id="UP000008139"/>
    </source>
</evidence>